<gene>
    <name evidence="2" type="ORF">GA0070610_4479</name>
</gene>
<evidence type="ECO:0000313" key="2">
    <source>
        <dbReference type="EMBL" id="SCG18142.1"/>
    </source>
</evidence>
<sequence>MSSFRPRRAPAAQPVPRDDDAARADAETTTCAGVGLPATARVLFAVVHASGGLARGLGVATASRLATGMYQVVFDQDVTAAGYVGTVGLPGSTGVAPCGKIVVAGRTGIPNAVFVSTFADDGRPADRPFHLAVLA</sequence>
<feature type="region of interest" description="Disordered" evidence="1">
    <location>
        <begin position="1"/>
        <end position="26"/>
    </location>
</feature>
<dbReference type="Proteomes" id="UP000198251">
    <property type="component" value="Chromosome I"/>
</dbReference>
<protein>
    <submittedName>
        <fullName evidence="2">Uncharacterized protein</fullName>
    </submittedName>
</protein>
<keyword evidence="3" id="KW-1185">Reference proteome</keyword>
<evidence type="ECO:0000313" key="3">
    <source>
        <dbReference type="Proteomes" id="UP000198251"/>
    </source>
</evidence>
<accession>A0A1C5GF00</accession>
<name>A0A1C5GF00_MICEH</name>
<dbReference type="GeneID" id="95804175"/>
<dbReference type="RefSeq" id="WP_089001795.1">
    <property type="nucleotide sequence ID" value="NZ_JBFAAC010000006.1"/>
</dbReference>
<proteinExistence type="predicted"/>
<evidence type="ECO:0000256" key="1">
    <source>
        <dbReference type="SAM" id="MobiDB-lite"/>
    </source>
</evidence>
<dbReference type="AlphaFoldDB" id="A0A1C5GF00"/>
<dbReference type="EMBL" id="LT607733">
    <property type="protein sequence ID" value="SCG18142.1"/>
    <property type="molecule type" value="Genomic_DNA"/>
</dbReference>
<reference evidence="2 3" key="1">
    <citation type="submission" date="2016-06" db="EMBL/GenBank/DDBJ databases">
        <authorList>
            <person name="Kjaerup R.B."/>
            <person name="Dalgaard T.S."/>
            <person name="Juul-Madsen H.R."/>
        </authorList>
    </citation>
    <scope>NUCLEOTIDE SEQUENCE [LARGE SCALE GENOMIC DNA]</scope>
    <source>
        <strain evidence="2 3">DSM 43913</strain>
    </source>
</reference>
<feature type="compositionally biased region" description="Basic and acidic residues" evidence="1">
    <location>
        <begin position="16"/>
        <end position="26"/>
    </location>
</feature>
<organism evidence="2 3">
    <name type="scientific">Micromonospora echinofusca</name>
    <dbReference type="NCBI Taxonomy" id="47858"/>
    <lineage>
        <taxon>Bacteria</taxon>
        <taxon>Bacillati</taxon>
        <taxon>Actinomycetota</taxon>
        <taxon>Actinomycetes</taxon>
        <taxon>Micromonosporales</taxon>
        <taxon>Micromonosporaceae</taxon>
        <taxon>Micromonospora</taxon>
    </lineage>
</organism>